<dbReference type="Pfam" id="PF04230">
    <property type="entry name" value="PS_pyruv_trans"/>
    <property type="match status" value="1"/>
</dbReference>
<reference evidence="3" key="1">
    <citation type="submission" date="2016-10" db="EMBL/GenBank/DDBJ databases">
        <authorList>
            <person name="Varghese N."/>
            <person name="Submissions S."/>
        </authorList>
    </citation>
    <scope>NUCLEOTIDE SEQUENCE [LARGE SCALE GENOMIC DNA]</scope>
    <source>
        <strain evidence="3">CGMCC 1.11022</strain>
    </source>
</reference>
<evidence type="ECO:0000259" key="1">
    <source>
        <dbReference type="Pfam" id="PF04230"/>
    </source>
</evidence>
<protein>
    <submittedName>
        <fullName evidence="2">Polysaccharide pyruvyl transferase family protein WcaK</fullName>
    </submittedName>
</protein>
<accession>A0A1G8VPF6</accession>
<dbReference type="InterPro" id="IPR007345">
    <property type="entry name" value="Polysacch_pyruvyl_Trfase"/>
</dbReference>
<dbReference type="RefSeq" id="WP_091594566.1">
    <property type="nucleotide sequence ID" value="NZ_FNEE01000008.1"/>
</dbReference>
<name>A0A1G8VPF6_9HYPH</name>
<proteinExistence type="predicted"/>
<feature type="domain" description="Polysaccharide pyruvyl transferase" evidence="1">
    <location>
        <begin position="13"/>
        <end position="247"/>
    </location>
</feature>
<dbReference type="Proteomes" id="UP000198894">
    <property type="component" value="Unassembled WGS sequence"/>
</dbReference>
<gene>
    <name evidence="2" type="ORF">SAMN05428953_10818</name>
</gene>
<keyword evidence="3" id="KW-1185">Reference proteome</keyword>
<evidence type="ECO:0000313" key="2">
    <source>
        <dbReference type="EMBL" id="SDJ67315.1"/>
    </source>
</evidence>
<dbReference type="AlphaFoldDB" id="A0A1G8VPF6"/>
<sequence length="314" mass="34939">MIVHADPSIVSDNTGDVIISHYAKNELRRMFPNDHIVSVPTQTMTISRRLNSLLSNARAIVVGGSNLLSGRYPRIRQWANMSMFAPHREKVHLIGCGWHSYEKRNLPFNGVLLRSALGKNGLHSVRDAYTKSKLAANGIPSWNTGCPTMWGLSGEYPSKSEDSVGRIIFTLTHYRKNAARDKALLSYVRSLGKEMYFWPQSPQDTLYLRELVGNDKVFRVIGETISSVEEIADGSAIYIGTRLHGAIHLLNRSVPVFVAAIDNRAIEIGRDTGLPLIDIRNLPVGFPTGAGTHIRMPQEEIAAWKKAVQERIDG</sequence>
<keyword evidence="2" id="KW-0808">Transferase</keyword>
<dbReference type="EMBL" id="FNEE01000008">
    <property type="protein sequence ID" value="SDJ67315.1"/>
    <property type="molecule type" value="Genomic_DNA"/>
</dbReference>
<dbReference type="GO" id="GO:0016740">
    <property type="term" value="F:transferase activity"/>
    <property type="evidence" value="ECO:0007669"/>
    <property type="project" value="UniProtKB-KW"/>
</dbReference>
<organism evidence="2 3">
    <name type="scientific">Mesorhizobium muleiense</name>
    <dbReference type="NCBI Taxonomy" id="1004279"/>
    <lineage>
        <taxon>Bacteria</taxon>
        <taxon>Pseudomonadati</taxon>
        <taxon>Pseudomonadota</taxon>
        <taxon>Alphaproteobacteria</taxon>
        <taxon>Hyphomicrobiales</taxon>
        <taxon>Phyllobacteriaceae</taxon>
        <taxon>Mesorhizobium</taxon>
    </lineage>
</organism>
<evidence type="ECO:0000313" key="3">
    <source>
        <dbReference type="Proteomes" id="UP000198894"/>
    </source>
</evidence>